<evidence type="ECO:0000256" key="1">
    <source>
        <dbReference type="ARBA" id="ARBA00009981"/>
    </source>
</evidence>
<sequence>MVYMLGQALCVPRTTDEDATMTTHPPLDRLPTMASSDAKNGFAALLERVLHKPEPVVITRNARPTAVMMSIMAYERLVEAVPDPLAKLTAEFDALVARMQTPAAKSAVDALFTATPEQLGEAAVRGAGRPGH</sequence>
<dbReference type="Gene3D" id="3.40.1620.10">
    <property type="entry name" value="YefM-like domain"/>
    <property type="match status" value="1"/>
</dbReference>
<protein>
    <submittedName>
        <fullName evidence="2">Protein containing DUF172</fullName>
    </submittedName>
</protein>
<reference evidence="2" key="2">
    <citation type="journal article" date="2014" name="ISME J.">
        <title>Microbial stratification in low pH oxic and suboxic macroscopic growths along an acid mine drainage.</title>
        <authorList>
            <person name="Mendez-Garcia C."/>
            <person name="Mesa V."/>
            <person name="Sprenger R.R."/>
            <person name="Richter M."/>
            <person name="Diez M.S."/>
            <person name="Solano J."/>
            <person name="Bargiela R."/>
            <person name="Golyshina O.V."/>
            <person name="Manteca A."/>
            <person name="Ramos J.L."/>
            <person name="Gallego J.R."/>
            <person name="Llorente I."/>
            <person name="Martins Dos Santos V.A."/>
            <person name="Jensen O.N."/>
            <person name="Pelaez A.I."/>
            <person name="Sanchez J."/>
            <person name="Ferrer M."/>
        </authorList>
    </citation>
    <scope>NUCLEOTIDE SEQUENCE</scope>
</reference>
<dbReference type="AlphaFoldDB" id="T1D3C6"/>
<evidence type="ECO:0000313" key="2">
    <source>
        <dbReference type="EMBL" id="EQD75974.1"/>
    </source>
</evidence>
<name>T1D3C6_9ZZZZ</name>
<comment type="similarity">
    <text evidence="1">Belongs to the phD/YefM antitoxin family.</text>
</comment>
<accession>T1D3C6</accession>
<dbReference type="SUPFAM" id="SSF143120">
    <property type="entry name" value="YefM-like"/>
    <property type="match status" value="1"/>
</dbReference>
<comment type="caution">
    <text evidence="2">The sequence shown here is derived from an EMBL/GenBank/DDBJ whole genome shotgun (WGS) entry which is preliminary data.</text>
</comment>
<gene>
    <name evidence="2" type="ORF">B1A_03538</name>
</gene>
<reference evidence="2" key="1">
    <citation type="submission" date="2013-08" db="EMBL/GenBank/DDBJ databases">
        <authorList>
            <person name="Mendez C."/>
            <person name="Richter M."/>
            <person name="Ferrer M."/>
            <person name="Sanchez J."/>
        </authorList>
    </citation>
    <scope>NUCLEOTIDE SEQUENCE</scope>
</reference>
<dbReference type="InterPro" id="IPR006442">
    <property type="entry name" value="Antitoxin_Phd/YefM"/>
</dbReference>
<proteinExistence type="inferred from homology"/>
<organism evidence="2">
    <name type="scientific">mine drainage metagenome</name>
    <dbReference type="NCBI Taxonomy" id="410659"/>
    <lineage>
        <taxon>unclassified sequences</taxon>
        <taxon>metagenomes</taxon>
        <taxon>ecological metagenomes</taxon>
    </lineage>
</organism>
<dbReference type="Pfam" id="PF02604">
    <property type="entry name" value="PhdYeFM_antitox"/>
    <property type="match status" value="1"/>
</dbReference>
<dbReference type="EMBL" id="AUZX01002603">
    <property type="protein sequence ID" value="EQD75974.1"/>
    <property type="molecule type" value="Genomic_DNA"/>
</dbReference>
<dbReference type="InterPro" id="IPR036165">
    <property type="entry name" value="YefM-like_sf"/>
</dbReference>
<dbReference type="NCBIfam" id="TIGR01552">
    <property type="entry name" value="phd_fam"/>
    <property type="match status" value="1"/>
</dbReference>